<feature type="compositionally biased region" description="Basic residues" evidence="1">
    <location>
        <begin position="236"/>
        <end position="245"/>
    </location>
</feature>
<reference evidence="3 4" key="1">
    <citation type="submission" date="2012-10" db="EMBL/GenBank/DDBJ databases">
        <authorList>
            <person name="Genoscope - CEA"/>
        </authorList>
    </citation>
    <scope>NUCLEOTIDE SEQUENCE [LARGE SCALE GENOMIC DNA]</scope>
    <source>
        <strain evidence="4">AM13 / DSM 14728</strain>
    </source>
</reference>
<evidence type="ECO:0000259" key="2">
    <source>
        <dbReference type="Pfam" id="PF08239"/>
    </source>
</evidence>
<sequence>MSLRIWSYFAITLCLITSGCIPKNTKRAQEPPVHTAVRTETIVITPIVTGTSLMKSNVREVASSKSDIVDVLPKGTQVELTGKNGNWYHVKRINSQAKSGFVYHKLIALDFDNYLGTKGKNKQSALVYNAPSEKAKTAIKIMARTPFDIVGYENGFYKVKGEHFKGYLKADLCVADPSSAIAKTKTVTISSSGNTGKIQKIKNGQYAVPPQKAQSSKKYASKKTSKTKFRSSSSSSKKRTAIKKRSSSEPNAAATLFGAFASALLGGGSQNRAVRPQSQNDALKDILKSISAGKELAQQTVKIREQMLGALNETRALQSLIGATVAAMNTNYKIAEQTARGVSSTGMKKISIKAFIQDLSYEPTESIESAAVKIAQNGKRLKALESRIKSEADTFSQLNSQQLQNMDSIIDSFSTNLHASNALYDFSIAKSNNVILRIDRAVTAYDEKAGPMAAEATKQAGIIALATAQLVSQISNAQSNPLGALTALPRLMEIQEELTTLSGLFQDFQADYEYIENNSAIISKQGQDISRIIMTARRKNTQITTMLESYYQKKLSLSKRLKSKLARQTESGYKTVEKKASSVALAEDLLD</sequence>
<dbReference type="HOGENOM" id="CLU_461343_0_0_7"/>
<keyword evidence="4" id="KW-1185">Reference proteome</keyword>
<gene>
    <name evidence="3" type="ORF">DESAM_22915</name>
</gene>
<evidence type="ECO:0000313" key="4">
    <source>
        <dbReference type="Proteomes" id="UP000010808"/>
    </source>
</evidence>
<feature type="compositionally biased region" description="Basic residues" evidence="1">
    <location>
        <begin position="219"/>
        <end position="229"/>
    </location>
</feature>
<name>L0RG20_9BACT</name>
<dbReference type="KEGG" id="dhy:DESAM_22915"/>
<evidence type="ECO:0000313" key="3">
    <source>
        <dbReference type="EMBL" id="CCO25182.1"/>
    </source>
</evidence>
<organism evidence="3 4">
    <name type="scientific">Maridesulfovibrio hydrothermalis AM13 = DSM 14728</name>
    <dbReference type="NCBI Taxonomy" id="1121451"/>
    <lineage>
        <taxon>Bacteria</taxon>
        <taxon>Pseudomonadati</taxon>
        <taxon>Thermodesulfobacteriota</taxon>
        <taxon>Desulfovibrionia</taxon>
        <taxon>Desulfovibrionales</taxon>
        <taxon>Desulfovibrionaceae</taxon>
        <taxon>Maridesulfovibrio</taxon>
    </lineage>
</organism>
<evidence type="ECO:0000256" key="1">
    <source>
        <dbReference type="SAM" id="MobiDB-lite"/>
    </source>
</evidence>
<proteinExistence type="predicted"/>
<dbReference type="Proteomes" id="UP000010808">
    <property type="component" value="Chromosome"/>
</dbReference>
<dbReference type="RefSeq" id="WP_015337780.1">
    <property type="nucleotide sequence ID" value="NC_020055.1"/>
</dbReference>
<dbReference type="Gene3D" id="2.30.30.40">
    <property type="entry name" value="SH3 Domains"/>
    <property type="match status" value="1"/>
</dbReference>
<feature type="region of interest" description="Disordered" evidence="1">
    <location>
        <begin position="206"/>
        <end position="247"/>
    </location>
</feature>
<dbReference type="PROSITE" id="PS51257">
    <property type="entry name" value="PROKAR_LIPOPROTEIN"/>
    <property type="match status" value="1"/>
</dbReference>
<feature type="domain" description="SH3b" evidence="2">
    <location>
        <begin position="57"/>
        <end position="106"/>
    </location>
</feature>
<dbReference type="OrthoDB" id="5444380at2"/>
<dbReference type="PATRIC" id="fig|1121451.3.peg.3122"/>
<dbReference type="InterPro" id="IPR003646">
    <property type="entry name" value="SH3-like_bac-type"/>
</dbReference>
<accession>L0RG20</accession>
<protein>
    <submittedName>
        <fullName evidence="3">SH3 type 3 domain protein</fullName>
    </submittedName>
</protein>
<dbReference type="EMBL" id="FO203522">
    <property type="protein sequence ID" value="CCO25182.1"/>
    <property type="molecule type" value="Genomic_DNA"/>
</dbReference>
<dbReference type="eggNOG" id="ENOG50317MT">
    <property type="taxonomic scope" value="Bacteria"/>
</dbReference>
<dbReference type="AlphaFoldDB" id="L0RG20"/>
<dbReference type="STRING" id="1121451.DESAM_22915"/>
<dbReference type="Pfam" id="PF08239">
    <property type="entry name" value="SH3_3"/>
    <property type="match status" value="1"/>
</dbReference>